<dbReference type="SMART" id="SM00278">
    <property type="entry name" value="HhH1"/>
    <property type="match status" value="2"/>
</dbReference>
<dbReference type="Pfam" id="PF08459">
    <property type="entry name" value="UvrC_RNaseH_dom"/>
    <property type="match status" value="1"/>
</dbReference>
<dbReference type="GO" id="GO:0009380">
    <property type="term" value="C:excinuclease repair complex"/>
    <property type="evidence" value="ECO:0007669"/>
    <property type="project" value="InterPro"/>
</dbReference>
<feature type="domain" description="UVR" evidence="8">
    <location>
        <begin position="208"/>
        <end position="243"/>
    </location>
</feature>
<dbReference type="EMBL" id="JAKNHJ010000006">
    <property type="protein sequence ID" value="MCG4617729.1"/>
    <property type="molecule type" value="Genomic_DNA"/>
</dbReference>
<dbReference type="Gene3D" id="1.10.150.20">
    <property type="entry name" value="5' to 3' exonuclease, C-terminal subdomain"/>
    <property type="match status" value="1"/>
</dbReference>
<keyword evidence="5 6" id="KW-0234">DNA repair</keyword>
<dbReference type="Gene3D" id="3.40.1440.10">
    <property type="entry name" value="GIY-YIG endonuclease"/>
    <property type="match status" value="1"/>
</dbReference>
<comment type="function">
    <text evidence="6">The UvrABC repair system catalyzes the recognition and processing of DNA lesions. UvrC both incises the 5' and 3' sides of the lesion. The N-terminal half is responsible for the 3' incision and the C-terminal half is responsible for the 5' incision.</text>
</comment>
<keyword evidence="1 6" id="KW-0963">Cytoplasm</keyword>
<dbReference type="InterPro" id="IPR001162">
    <property type="entry name" value="UvrC_RNase_H_dom"/>
</dbReference>
<keyword evidence="7" id="KW-0175">Coiled coil</keyword>
<dbReference type="Pfam" id="PF22920">
    <property type="entry name" value="UvrC_RNaseH"/>
    <property type="match status" value="1"/>
</dbReference>
<dbReference type="InterPro" id="IPR004791">
    <property type="entry name" value="UvrC"/>
</dbReference>
<protein>
    <recommendedName>
        <fullName evidence="6">UvrABC system protein C</fullName>
        <shortName evidence="6">Protein UvrC</shortName>
    </recommendedName>
    <alternativeName>
        <fullName evidence="6">Excinuclease ABC subunit C</fullName>
    </alternativeName>
</protein>
<dbReference type="GO" id="GO:0003677">
    <property type="term" value="F:DNA binding"/>
    <property type="evidence" value="ECO:0007669"/>
    <property type="project" value="UniProtKB-UniRule"/>
</dbReference>
<dbReference type="PROSITE" id="PS50165">
    <property type="entry name" value="UVRC"/>
    <property type="match status" value="1"/>
</dbReference>
<dbReference type="InterPro" id="IPR038476">
    <property type="entry name" value="UvrC_RNase_H_dom_sf"/>
</dbReference>
<dbReference type="PROSITE" id="PS50164">
    <property type="entry name" value="GIY_YIG"/>
    <property type="match status" value="1"/>
</dbReference>
<reference evidence="11" key="1">
    <citation type="submission" date="2022-01" db="EMBL/GenBank/DDBJ databases">
        <title>Collection of gut derived symbiotic bacterial strains cultured from healthy donors.</title>
        <authorList>
            <person name="Lin H."/>
            <person name="Kohout C."/>
            <person name="Waligurski E."/>
            <person name="Pamer E.G."/>
        </authorList>
    </citation>
    <scope>NUCLEOTIDE SEQUENCE</scope>
    <source>
        <strain evidence="11">DFI.7.46</strain>
    </source>
</reference>
<dbReference type="AlphaFoldDB" id="A0AAJ1BB89"/>
<feature type="domain" description="UvrC family homology region profile" evidence="10">
    <location>
        <begin position="259"/>
        <end position="531"/>
    </location>
</feature>
<evidence type="ECO:0000256" key="3">
    <source>
        <dbReference type="ARBA" id="ARBA00022769"/>
    </source>
</evidence>
<evidence type="ECO:0000259" key="10">
    <source>
        <dbReference type="PROSITE" id="PS50165"/>
    </source>
</evidence>
<dbReference type="PANTHER" id="PTHR30562:SF1">
    <property type="entry name" value="UVRABC SYSTEM PROTEIN C"/>
    <property type="match status" value="1"/>
</dbReference>
<evidence type="ECO:0000256" key="7">
    <source>
        <dbReference type="SAM" id="Coils"/>
    </source>
</evidence>
<dbReference type="InterPro" id="IPR035901">
    <property type="entry name" value="GIY-YIG_endonuc_sf"/>
</dbReference>
<evidence type="ECO:0000259" key="9">
    <source>
        <dbReference type="PROSITE" id="PS50164"/>
    </source>
</evidence>
<dbReference type="InterPro" id="IPR036876">
    <property type="entry name" value="UVR_dom_sf"/>
</dbReference>
<dbReference type="PANTHER" id="PTHR30562">
    <property type="entry name" value="UVRC/OXIDOREDUCTASE"/>
    <property type="match status" value="1"/>
</dbReference>
<dbReference type="PROSITE" id="PS50151">
    <property type="entry name" value="UVR"/>
    <property type="match status" value="1"/>
</dbReference>
<dbReference type="Gene3D" id="4.10.860.10">
    <property type="entry name" value="UVR domain"/>
    <property type="match status" value="1"/>
</dbReference>
<dbReference type="SUPFAM" id="SSF46600">
    <property type="entry name" value="C-terminal UvrC-binding domain of UvrB"/>
    <property type="match status" value="1"/>
</dbReference>
<evidence type="ECO:0000259" key="8">
    <source>
        <dbReference type="PROSITE" id="PS50151"/>
    </source>
</evidence>
<dbReference type="NCBIfam" id="NF001824">
    <property type="entry name" value="PRK00558.1-5"/>
    <property type="match status" value="1"/>
</dbReference>
<dbReference type="SUPFAM" id="SSF47781">
    <property type="entry name" value="RuvA domain 2-like"/>
    <property type="match status" value="1"/>
</dbReference>
<dbReference type="InterPro" id="IPR003583">
    <property type="entry name" value="Hlx-hairpin-Hlx_DNA-bd_motif"/>
</dbReference>
<keyword evidence="6" id="KW-0742">SOS response</keyword>
<dbReference type="GO" id="GO:0009432">
    <property type="term" value="P:SOS response"/>
    <property type="evidence" value="ECO:0007669"/>
    <property type="project" value="UniProtKB-UniRule"/>
</dbReference>
<keyword evidence="4 6" id="KW-0267">Excision nuclease</keyword>
<dbReference type="InterPro" id="IPR047296">
    <property type="entry name" value="GIY-YIG_UvrC_Cho"/>
</dbReference>
<comment type="similarity">
    <text evidence="6">Belongs to the UvrC family.</text>
</comment>
<dbReference type="Pfam" id="PF14520">
    <property type="entry name" value="HHH_5"/>
    <property type="match status" value="1"/>
</dbReference>
<proteinExistence type="inferred from homology"/>
<evidence type="ECO:0000313" key="12">
    <source>
        <dbReference type="Proteomes" id="UP001200537"/>
    </source>
</evidence>
<comment type="caution">
    <text evidence="11">The sequence shown here is derived from an EMBL/GenBank/DDBJ whole genome shotgun (WGS) entry which is preliminary data.</text>
</comment>
<evidence type="ECO:0000313" key="11">
    <source>
        <dbReference type="EMBL" id="MCG4617729.1"/>
    </source>
</evidence>
<evidence type="ECO:0000256" key="6">
    <source>
        <dbReference type="HAMAP-Rule" id="MF_00203"/>
    </source>
</evidence>
<dbReference type="SMART" id="SM00465">
    <property type="entry name" value="GIYc"/>
    <property type="match status" value="1"/>
</dbReference>
<dbReference type="GO" id="GO:0009381">
    <property type="term" value="F:excinuclease ABC activity"/>
    <property type="evidence" value="ECO:0007669"/>
    <property type="project" value="UniProtKB-UniRule"/>
</dbReference>
<keyword evidence="3 6" id="KW-0228">DNA excision</keyword>
<dbReference type="InterPro" id="IPR050066">
    <property type="entry name" value="UvrABC_protein_C"/>
</dbReference>
<dbReference type="InterPro" id="IPR010994">
    <property type="entry name" value="RuvA_2-like"/>
</dbReference>
<dbReference type="Pfam" id="PF02151">
    <property type="entry name" value="UVR"/>
    <property type="match status" value="1"/>
</dbReference>
<evidence type="ECO:0000256" key="4">
    <source>
        <dbReference type="ARBA" id="ARBA00022881"/>
    </source>
</evidence>
<dbReference type="Gene3D" id="3.30.420.340">
    <property type="entry name" value="UvrC, RNAse H endonuclease domain"/>
    <property type="match status" value="1"/>
</dbReference>
<keyword evidence="11" id="KW-0378">Hydrolase</keyword>
<dbReference type="RefSeq" id="WP_238127888.1">
    <property type="nucleotide sequence ID" value="NZ_JAGZVZ010000005.1"/>
</dbReference>
<accession>A0AAJ1BB89</accession>
<name>A0AAJ1BB89_9ACTO</name>
<dbReference type="NCBIfam" id="TIGR00194">
    <property type="entry name" value="uvrC"/>
    <property type="match status" value="1"/>
</dbReference>
<dbReference type="Proteomes" id="UP001200537">
    <property type="component" value="Unassembled WGS sequence"/>
</dbReference>
<gene>
    <name evidence="6 11" type="primary">uvrC</name>
    <name evidence="11" type="ORF">L0M99_04365</name>
</gene>
<evidence type="ECO:0000256" key="1">
    <source>
        <dbReference type="ARBA" id="ARBA00022490"/>
    </source>
</evidence>
<dbReference type="InterPro" id="IPR000305">
    <property type="entry name" value="GIY-YIG_endonuc"/>
</dbReference>
<feature type="domain" description="GIY-YIG" evidence="9">
    <location>
        <begin position="16"/>
        <end position="95"/>
    </location>
</feature>
<dbReference type="InterPro" id="IPR001943">
    <property type="entry name" value="UVR_dom"/>
</dbReference>
<dbReference type="SUPFAM" id="SSF82771">
    <property type="entry name" value="GIY-YIG endonuclease"/>
    <property type="match status" value="1"/>
</dbReference>
<comment type="subcellular location">
    <subcellularLocation>
        <location evidence="6">Cytoplasm</location>
    </subcellularLocation>
</comment>
<dbReference type="FunFam" id="3.40.1440.10:FF:000001">
    <property type="entry name" value="UvrABC system protein C"/>
    <property type="match status" value="1"/>
</dbReference>
<dbReference type="Pfam" id="PF01541">
    <property type="entry name" value="GIY-YIG"/>
    <property type="match status" value="1"/>
</dbReference>
<comment type="subunit">
    <text evidence="6">Interacts with UvrB in an incision complex.</text>
</comment>
<dbReference type="GO" id="GO:0006289">
    <property type="term" value="P:nucleotide-excision repair"/>
    <property type="evidence" value="ECO:0007669"/>
    <property type="project" value="UniProtKB-UniRule"/>
</dbReference>
<sequence length="653" mass="73598">MADPVSYRPAPADIPPSPGVYRFLDKNGRVIYVGKAVNLRNRLANYFQPLESLHPRTRKMVTTGAAVKWVTVGNELEALSLEYSWIKEFAPRFNVMYRDDKSYPYLAINLGEEYPRIHITRERRRANSRYFGPYTQVWAIRETMDLLRKVFPLRSCTKGVFNRSQALGRPCLEGYIDKCSAPCVGRISSEEYRKLAEQVSSFLDGKTEPFTSRLQGEMEQAASRLDFEQAAKLRDQLRALEKVSEKNTVVLDEGVDADVYAFAKDDLEMIVQVFYVRAGRIRGERGWVVDTPEDSDLPEMLESFLEQTYGEYRQLNKAVAPAKSVDDVEHTPTQAIPAEVLMPVLPASAATLSAWLSDIRGKKVEIRVPKRGPKRSLMETVAENAAQALRLHKTKRVGDLTQRSEALRQLQEYLELADAPLRIEGYDISHTQGAHQVGSMVVFEDGAPLKRAYRSFNIQSTPSDSADDTKAMNEVLTRRFARLRQEEAEAQRQLVSTEISGERNLRRFSYPPDLIVVDGGAPQVNAAQKALEAVGANVSVIGLAKRLEEVWVPGSDFPVILPRTSPALYLLQYLRDESHRFAITAHRKKRGKTMRKSVLDTVPGLGPVRQKALLKHFGSLKRLRAAEESEIAQVEGIGQVMARQIYQSLADSR</sequence>
<keyword evidence="2 6" id="KW-0227">DNA damage</keyword>
<dbReference type="GO" id="GO:0005737">
    <property type="term" value="C:cytoplasm"/>
    <property type="evidence" value="ECO:0007669"/>
    <property type="project" value="UniProtKB-SubCell"/>
</dbReference>
<organism evidence="11 12">
    <name type="scientific">Varibaculum cambriense</name>
    <dbReference type="NCBI Taxonomy" id="184870"/>
    <lineage>
        <taxon>Bacteria</taxon>
        <taxon>Bacillati</taxon>
        <taxon>Actinomycetota</taxon>
        <taxon>Actinomycetes</taxon>
        <taxon>Actinomycetales</taxon>
        <taxon>Actinomycetaceae</taxon>
        <taxon>Varibaculum</taxon>
    </lineage>
</organism>
<dbReference type="HAMAP" id="MF_00203">
    <property type="entry name" value="UvrC"/>
    <property type="match status" value="1"/>
</dbReference>
<evidence type="ECO:0000256" key="5">
    <source>
        <dbReference type="ARBA" id="ARBA00023204"/>
    </source>
</evidence>
<evidence type="ECO:0000256" key="2">
    <source>
        <dbReference type="ARBA" id="ARBA00022763"/>
    </source>
</evidence>
<dbReference type="CDD" id="cd10434">
    <property type="entry name" value="GIY-YIG_UvrC_Cho"/>
    <property type="match status" value="1"/>
</dbReference>
<feature type="coiled-coil region" evidence="7">
    <location>
        <begin position="466"/>
        <end position="493"/>
    </location>
</feature>